<proteinExistence type="inferred from homology"/>
<dbReference type="CDD" id="cd23081">
    <property type="entry name" value="cpPDZ_EcRseP-like"/>
    <property type="match status" value="1"/>
</dbReference>
<evidence type="ECO:0000256" key="3">
    <source>
        <dbReference type="ARBA" id="ARBA00007931"/>
    </source>
</evidence>
<dbReference type="Gene3D" id="2.30.42.10">
    <property type="match status" value="1"/>
</dbReference>
<keyword evidence="6 11" id="KW-0378">Hydrolase</keyword>
<evidence type="ECO:0000256" key="2">
    <source>
        <dbReference type="ARBA" id="ARBA00004141"/>
    </source>
</evidence>
<feature type="transmembrane region" description="Helical" evidence="11">
    <location>
        <begin position="6"/>
        <end position="24"/>
    </location>
</feature>
<dbReference type="InterPro" id="IPR036034">
    <property type="entry name" value="PDZ_sf"/>
</dbReference>
<keyword evidence="4 13" id="KW-0645">Protease</keyword>
<dbReference type="PANTHER" id="PTHR42837:SF2">
    <property type="entry name" value="MEMBRANE METALLOPROTEASE ARASP2, CHLOROPLASTIC-RELATED"/>
    <property type="match status" value="1"/>
</dbReference>
<evidence type="ECO:0000256" key="9">
    <source>
        <dbReference type="ARBA" id="ARBA00023049"/>
    </source>
</evidence>
<name>A0A7X1F5C1_9SPHN</name>
<keyword evidence="7 11" id="KW-0862">Zinc</keyword>
<dbReference type="InterPro" id="IPR004387">
    <property type="entry name" value="Pept_M50_Zn"/>
</dbReference>
<sequence length="373" mass="40375">MPHTPSLLITIVGFILLLGPLVVIHELGHYWVGRWCGVKAEAFSVGFGRELFGRTDRRGTRWKLSAIPLGGYVQFAGDMDPTSRPDDAKFAHLTPAERAETFNAAPLWQRTLIVAAGPFTNLLFAVLIFAAFNLAFGKIVSPPVVGHFAEQAPAREAGIRVGDRIVAIDGTRVEQFPDIVALVVPYPGRTVSVAIDRGGRQLILSVPLLAHVERDKFGNESRIGRLGISPAQARIAPLGPGEAVTLAGRQTWSIMRMLVVGVQQIVTGERSVKELGGPIKTAKYSGEQLSLGWLSFVSFAAFISINLAFINLLPIPALDGGHLAFYAAEAIRRRPLGARSQNWAFRTGLAFVLALMLFVTLNDLVSLLPMGRG</sequence>
<reference evidence="13 14" key="1">
    <citation type="submission" date="2020-08" db="EMBL/GenBank/DDBJ databases">
        <title>The genome sequence of Novosphingobium flavum 4Y4.</title>
        <authorList>
            <person name="Liu Y."/>
        </authorList>
    </citation>
    <scope>NUCLEOTIDE SEQUENCE [LARGE SCALE GENOMIC DNA]</scope>
    <source>
        <strain evidence="13 14">4Y4</strain>
    </source>
</reference>
<keyword evidence="8 11" id="KW-1133">Transmembrane helix</keyword>
<dbReference type="PANTHER" id="PTHR42837">
    <property type="entry name" value="REGULATOR OF SIGMA-E PROTEASE RSEP"/>
    <property type="match status" value="1"/>
</dbReference>
<keyword evidence="5 11" id="KW-0812">Transmembrane</keyword>
<dbReference type="GO" id="GO:0006508">
    <property type="term" value="P:proteolysis"/>
    <property type="evidence" value="ECO:0007669"/>
    <property type="project" value="UniProtKB-KW"/>
</dbReference>
<evidence type="ECO:0000256" key="1">
    <source>
        <dbReference type="ARBA" id="ARBA00001947"/>
    </source>
</evidence>
<keyword evidence="11" id="KW-0479">Metal-binding</keyword>
<dbReference type="RefSeq" id="WP_185682040.1">
    <property type="nucleotide sequence ID" value="NZ_JACLAU010000002.1"/>
</dbReference>
<feature type="transmembrane region" description="Helical" evidence="11">
    <location>
        <begin position="112"/>
        <end position="136"/>
    </location>
</feature>
<dbReference type="EC" id="3.4.24.-" evidence="11"/>
<evidence type="ECO:0000256" key="4">
    <source>
        <dbReference type="ARBA" id="ARBA00022670"/>
    </source>
</evidence>
<dbReference type="SUPFAM" id="SSF50156">
    <property type="entry name" value="PDZ domain-like"/>
    <property type="match status" value="1"/>
</dbReference>
<feature type="transmembrane region" description="Helical" evidence="11">
    <location>
        <begin position="293"/>
        <end position="313"/>
    </location>
</feature>
<protein>
    <recommendedName>
        <fullName evidence="11">Zinc metalloprotease</fullName>
        <ecNumber evidence="11">3.4.24.-</ecNumber>
    </recommendedName>
</protein>
<dbReference type="InterPro" id="IPR001478">
    <property type="entry name" value="PDZ"/>
</dbReference>
<evidence type="ECO:0000256" key="7">
    <source>
        <dbReference type="ARBA" id="ARBA00022833"/>
    </source>
</evidence>
<evidence type="ECO:0000313" key="13">
    <source>
        <dbReference type="EMBL" id="MBC2650618.1"/>
    </source>
</evidence>
<comment type="similarity">
    <text evidence="3 11">Belongs to the peptidase M50B family.</text>
</comment>
<keyword evidence="14" id="KW-1185">Reference proteome</keyword>
<evidence type="ECO:0000256" key="6">
    <source>
        <dbReference type="ARBA" id="ARBA00022801"/>
    </source>
</evidence>
<dbReference type="CDD" id="cd06163">
    <property type="entry name" value="S2P-M50_PDZ_RseP-like"/>
    <property type="match status" value="1"/>
</dbReference>
<dbReference type="EMBL" id="JACLAU010000002">
    <property type="protein sequence ID" value="MBC2650618.1"/>
    <property type="molecule type" value="Genomic_DNA"/>
</dbReference>
<feature type="transmembrane region" description="Helical" evidence="11">
    <location>
        <begin position="343"/>
        <end position="361"/>
    </location>
</feature>
<dbReference type="Pfam" id="PF02163">
    <property type="entry name" value="Peptidase_M50"/>
    <property type="match status" value="1"/>
</dbReference>
<keyword evidence="10 11" id="KW-0472">Membrane</keyword>
<dbReference type="Pfam" id="PF17820">
    <property type="entry name" value="PDZ_6"/>
    <property type="match status" value="1"/>
</dbReference>
<dbReference type="NCBIfam" id="TIGR00054">
    <property type="entry name" value="RIP metalloprotease RseP"/>
    <property type="match status" value="1"/>
</dbReference>
<dbReference type="InterPro" id="IPR041489">
    <property type="entry name" value="PDZ_6"/>
</dbReference>
<keyword evidence="9 11" id="KW-0482">Metalloprotease</keyword>
<organism evidence="13 14">
    <name type="scientific">Novosphingobium aerophilum</name>
    <dbReference type="NCBI Taxonomy" id="2839843"/>
    <lineage>
        <taxon>Bacteria</taxon>
        <taxon>Pseudomonadati</taxon>
        <taxon>Pseudomonadota</taxon>
        <taxon>Alphaproteobacteria</taxon>
        <taxon>Sphingomonadales</taxon>
        <taxon>Sphingomonadaceae</taxon>
        <taxon>Novosphingobium</taxon>
    </lineage>
</organism>
<evidence type="ECO:0000256" key="5">
    <source>
        <dbReference type="ARBA" id="ARBA00022692"/>
    </source>
</evidence>
<gene>
    <name evidence="13" type="primary">rseP</name>
    <name evidence="13" type="ORF">H7F49_02765</name>
</gene>
<dbReference type="AlphaFoldDB" id="A0A7X1F5C1"/>
<dbReference type="SMART" id="SM00228">
    <property type="entry name" value="PDZ"/>
    <property type="match status" value="1"/>
</dbReference>
<comment type="caution">
    <text evidence="13">The sequence shown here is derived from an EMBL/GenBank/DDBJ whole genome shotgun (WGS) entry which is preliminary data.</text>
</comment>
<dbReference type="Proteomes" id="UP000520156">
    <property type="component" value="Unassembled WGS sequence"/>
</dbReference>
<dbReference type="InterPro" id="IPR008915">
    <property type="entry name" value="Peptidase_M50"/>
</dbReference>
<dbReference type="GO" id="GO:0046872">
    <property type="term" value="F:metal ion binding"/>
    <property type="evidence" value="ECO:0007669"/>
    <property type="project" value="UniProtKB-KW"/>
</dbReference>
<dbReference type="GO" id="GO:0016020">
    <property type="term" value="C:membrane"/>
    <property type="evidence" value="ECO:0007669"/>
    <property type="project" value="UniProtKB-SubCell"/>
</dbReference>
<comment type="subcellular location">
    <subcellularLocation>
        <location evidence="2">Membrane</location>
        <topology evidence="2">Multi-pass membrane protein</topology>
    </subcellularLocation>
</comment>
<feature type="domain" description="PDZ" evidence="12">
    <location>
        <begin position="120"/>
        <end position="199"/>
    </location>
</feature>
<accession>A0A7X1F5C1</accession>
<comment type="cofactor">
    <cofactor evidence="1 11">
        <name>Zn(2+)</name>
        <dbReference type="ChEBI" id="CHEBI:29105"/>
    </cofactor>
</comment>
<evidence type="ECO:0000259" key="12">
    <source>
        <dbReference type="SMART" id="SM00228"/>
    </source>
</evidence>
<dbReference type="GO" id="GO:0004222">
    <property type="term" value="F:metalloendopeptidase activity"/>
    <property type="evidence" value="ECO:0007669"/>
    <property type="project" value="InterPro"/>
</dbReference>
<evidence type="ECO:0000256" key="8">
    <source>
        <dbReference type="ARBA" id="ARBA00022989"/>
    </source>
</evidence>
<evidence type="ECO:0000256" key="10">
    <source>
        <dbReference type="ARBA" id="ARBA00023136"/>
    </source>
</evidence>
<evidence type="ECO:0000313" key="14">
    <source>
        <dbReference type="Proteomes" id="UP000520156"/>
    </source>
</evidence>
<evidence type="ECO:0000256" key="11">
    <source>
        <dbReference type="RuleBase" id="RU362031"/>
    </source>
</evidence>